<name>A0A2P8HHD9_CHINA</name>
<dbReference type="SUPFAM" id="SSF51206">
    <property type="entry name" value="cAMP-binding domain-like"/>
    <property type="match status" value="1"/>
</dbReference>
<dbReference type="OrthoDB" id="9152304at2"/>
<organism evidence="2 3">
    <name type="scientific">Chitinophaga niastensis</name>
    <dbReference type="NCBI Taxonomy" id="536980"/>
    <lineage>
        <taxon>Bacteria</taxon>
        <taxon>Pseudomonadati</taxon>
        <taxon>Bacteroidota</taxon>
        <taxon>Chitinophagia</taxon>
        <taxon>Chitinophagales</taxon>
        <taxon>Chitinophagaceae</taxon>
        <taxon>Chitinophaga</taxon>
    </lineage>
</organism>
<reference evidence="2 3" key="1">
    <citation type="submission" date="2018-03" db="EMBL/GenBank/DDBJ databases">
        <title>Genomic Encyclopedia of Archaeal and Bacterial Type Strains, Phase II (KMG-II): from individual species to whole genera.</title>
        <authorList>
            <person name="Goeker M."/>
        </authorList>
    </citation>
    <scope>NUCLEOTIDE SEQUENCE [LARGE SCALE GENOMIC DNA]</scope>
    <source>
        <strain evidence="2 3">DSM 24859</strain>
    </source>
</reference>
<keyword evidence="3" id="KW-1185">Reference proteome</keyword>
<dbReference type="Proteomes" id="UP000240971">
    <property type="component" value="Unassembled WGS sequence"/>
</dbReference>
<feature type="domain" description="Cyclic nucleotide-binding" evidence="1">
    <location>
        <begin position="13"/>
        <end position="132"/>
    </location>
</feature>
<evidence type="ECO:0000313" key="3">
    <source>
        <dbReference type="Proteomes" id="UP000240971"/>
    </source>
</evidence>
<dbReference type="Gene3D" id="2.60.120.10">
    <property type="entry name" value="Jelly Rolls"/>
    <property type="match status" value="1"/>
</dbReference>
<dbReference type="Pfam" id="PF00027">
    <property type="entry name" value="cNMP_binding"/>
    <property type="match status" value="1"/>
</dbReference>
<dbReference type="SMART" id="SM00100">
    <property type="entry name" value="cNMP"/>
    <property type="match status" value="1"/>
</dbReference>
<dbReference type="RefSeq" id="WP_106529967.1">
    <property type="nucleotide sequence ID" value="NZ_PYAW01000004.1"/>
</dbReference>
<comment type="caution">
    <text evidence="2">The sequence shown here is derived from an EMBL/GenBank/DDBJ whole genome shotgun (WGS) entry which is preliminary data.</text>
</comment>
<dbReference type="InterPro" id="IPR000595">
    <property type="entry name" value="cNMP-bd_dom"/>
</dbReference>
<gene>
    <name evidence="2" type="ORF">CLV51_104355</name>
</gene>
<dbReference type="EMBL" id="PYAW01000004">
    <property type="protein sequence ID" value="PSL45648.1"/>
    <property type="molecule type" value="Genomic_DNA"/>
</dbReference>
<dbReference type="InterPro" id="IPR014710">
    <property type="entry name" value="RmlC-like_jellyroll"/>
</dbReference>
<evidence type="ECO:0000313" key="2">
    <source>
        <dbReference type="EMBL" id="PSL45648.1"/>
    </source>
</evidence>
<protein>
    <submittedName>
        <fullName evidence="2">CRP-like cAMP-binding protein</fullName>
    </submittedName>
</protein>
<evidence type="ECO:0000259" key="1">
    <source>
        <dbReference type="SMART" id="SM00100"/>
    </source>
</evidence>
<dbReference type="InterPro" id="IPR018490">
    <property type="entry name" value="cNMP-bd_dom_sf"/>
</dbReference>
<proteinExistence type="predicted"/>
<dbReference type="AlphaFoldDB" id="A0A2P8HHD9"/>
<dbReference type="CDD" id="cd00038">
    <property type="entry name" value="CAP_ED"/>
    <property type="match status" value="1"/>
</dbReference>
<accession>A0A2P8HHD9</accession>
<sequence length="191" mass="22118">MQNNLDFLTRFLVDQYSFPAEETLLLSKFKRVNVKKNCLLLTSGEVCQYAYFICNGCLRTYFIDGKGEEKTRYIAFENKFVSAFASFITQAPSAECVQALEDSELLRIRQADFYQLVDTNAIFSKLYRQSLEQAQVIATWRIETMISMTAKERYENLLERMPQVVLRLSNKHVASFLGITQESLSRLKKKG</sequence>